<reference evidence="1" key="1">
    <citation type="submission" date="2021-06" db="EMBL/GenBank/DDBJ databases">
        <authorList>
            <person name="Kallberg Y."/>
            <person name="Tangrot J."/>
            <person name="Rosling A."/>
        </authorList>
    </citation>
    <scope>NUCLEOTIDE SEQUENCE</scope>
    <source>
        <strain evidence="1">CL356</strain>
    </source>
</reference>
<gene>
    <name evidence="1" type="ORF">ACOLOM_LOCUS5859</name>
</gene>
<dbReference type="EMBL" id="CAJVPT010011268">
    <property type="protein sequence ID" value="CAG8577981.1"/>
    <property type="molecule type" value="Genomic_DNA"/>
</dbReference>
<keyword evidence="2" id="KW-1185">Reference proteome</keyword>
<sequence>MFVNNQNKKKQVVIRKVAFPRTQRDENVVAPKQNVTRETTSKQNVIRETAPKQNVTRETAPNISNALLQKKTSNIYAQQKRTALNDVSNISNIPVINNKHAAVNQSNFFAVKQTSREFADIQPLKQTTGIVAKKRIALAERVNISVSAANHVKQEPTIINADIDKNRAKKSKTHEWDDLDADDLSDPMMVSEYAVEIFDYLKGLEAETMANPSYMDIQSELSWKMRGILVDWLIEVHSKFRLLPETLFLAINIIDRFLSVRVVSLVKLQLVGITGLFIASKYEEVSAPSIKNYIYMADNGYTEDEILKAERYVLQTIDFKLCYPNPMNFLRRTSKADNFDLESRTVAKYLMEISLVDQRFLSMTPSIIAAAALYLARRMLGRSEWNANLIHYSTFNEEELQPCVTLMLDYLVKPNKNEQLFKKYSVKKFMRVSIYVRDWVAKHVVS</sequence>
<protein>
    <submittedName>
        <fullName evidence="1">7267_t:CDS:1</fullName>
    </submittedName>
</protein>
<name>A0ACA9MH02_9GLOM</name>
<evidence type="ECO:0000313" key="2">
    <source>
        <dbReference type="Proteomes" id="UP000789525"/>
    </source>
</evidence>
<evidence type="ECO:0000313" key="1">
    <source>
        <dbReference type="EMBL" id="CAG8577981.1"/>
    </source>
</evidence>
<proteinExistence type="predicted"/>
<accession>A0ACA9MH02</accession>
<comment type="caution">
    <text evidence="1">The sequence shown here is derived from an EMBL/GenBank/DDBJ whole genome shotgun (WGS) entry which is preliminary data.</text>
</comment>
<dbReference type="Proteomes" id="UP000789525">
    <property type="component" value="Unassembled WGS sequence"/>
</dbReference>
<organism evidence="1 2">
    <name type="scientific">Acaulospora colombiana</name>
    <dbReference type="NCBI Taxonomy" id="27376"/>
    <lineage>
        <taxon>Eukaryota</taxon>
        <taxon>Fungi</taxon>
        <taxon>Fungi incertae sedis</taxon>
        <taxon>Mucoromycota</taxon>
        <taxon>Glomeromycotina</taxon>
        <taxon>Glomeromycetes</taxon>
        <taxon>Diversisporales</taxon>
        <taxon>Acaulosporaceae</taxon>
        <taxon>Acaulospora</taxon>
    </lineage>
</organism>